<dbReference type="Gene3D" id="3.40.50.12780">
    <property type="entry name" value="N-terminal domain of ligase-like"/>
    <property type="match status" value="1"/>
</dbReference>
<sequence length="750" mass="82762">MYESDPIGSKPDAWTVIHESTDSTEEVRRYYKDPSKLVDNEWRNGGNTTLYEMLKKVVSKNPNKEIIGKRTIIGIEEVEKKVPKPLSAEDKSDRRKSVVGKIKKRISTDKNREYTTKKWTYQKLSPYNWMTYQQLWDKTCLISRGLISREVGLSSNDTMEIFAPTSAEWTTMFISCVRQSIRVATAYDTLGYEGLLFSVNEAGAKVLFTRIDLIGTAAKVASESECLDTIIYFGAGELDKFNPKVSQGLEQAVELIDSKGKKIFSLEQIIEFGSDPSLYKKGSSEAHDSGSKTVKPNKGSESDTLDESTDEPPTQESIALIMYTSGTTGKPKGVVIKHKNVCSVIGGIQLSLLDTFKADDIIIAYLPLAHILEFAVEFLALSLGIRIGYGTPRTLTTSMVHGCLGDLEELKPTLMAGVPQVWNGIAREIMNQVNSKGPIVSRIFNAALRFKWSRMISNPENQNWVHEGYLFSKAKQIVGGRLRLALSGGASISPETQQLLSCILCPIVQGYGMTETCGVIAIQKFETFGLGKTGPCIPSVEAKLVSVPDAGYDSKNGQGEVWVRGPSISSGYLVDPPNVEETFTKDGWLRTGDIAEWTPDGQIKIIDRLKNLVKMSNGEYIALEQLESAYVTSPFVQNICIHAQSDKMQPIAIVAIDEKLSQRLASNVGIDPHTEKSKLVTNDSAKSAVLKSLLDIAKKNNYVKSQTISDVIIDENEWSADNGLLTAAGKLQRKAVENSLKDKIDTVYLN</sequence>
<dbReference type="EMBL" id="LSSN01003057">
    <property type="protein sequence ID" value="OMJ14462.1"/>
    <property type="molecule type" value="Genomic_DNA"/>
</dbReference>
<reference evidence="8 9" key="1">
    <citation type="submission" date="2017-01" db="EMBL/GenBank/DDBJ databases">
        <authorList>
            <person name="Mah S.A."/>
            <person name="Swanson W.J."/>
            <person name="Moy G.W."/>
            <person name="Vacquier V.D."/>
        </authorList>
    </citation>
    <scope>NUCLEOTIDE SEQUENCE [LARGE SCALE GENOMIC DNA]</scope>
    <source>
        <strain evidence="8 9">GSMNP</strain>
    </source>
</reference>
<dbReference type="AlphaFoldDB" id="A0A1R1XIJ3"/>
<dbReference type="PROSITE" id="PS00455">
    <property type="entry name" value="AMP_BINDING"/>
    <property type="match status" value="1"/>
</dbReference>
<dbReference type="InterPro" id="IPR042099">
    <property type="entry name" value="ANL_N_sf"/>
</dbReference>
<evidence type="ECO:0000259" key="7">
    <source>
        <dbReference type="Pfam" id="PF00501"/>
    </source>
</evidence>
<gene>
    <name evidence="8" type="ORF">AYI70_g7855</name>
</gene>
<organism evidence="8 9">
    <name type="scientific">Smittium culicis</name>
    <dbReference type="NCBI Taxonomy" id="133412"/>
    <lineage>
        <taxon>Eukaryota</taxon>
        <taxon>Fungi</taxon>
        <taxon>Fungi incertae sedis</taxon>
        <taxon>Zoopagomycota</taxon>
        <taxon>Kickxellomycotina</taxon>
        <taxon>Harpellomycetes</taxon>
        <taxon>Harpellales</taxon>
        <taxon>Legeriomycetaceae</taxon>
        <taxon>Smittium</taxon>
    </lineage>
</organism>
<dbReference type="InterPro" id="IPR000873">
    <property type="entry name" value="AMP-dep_synth/lig_dom"/>
</dbReference>
<evidence type="ECO:0000256" key="3">
    <source>
        <dbReference type="ARBA" id="ARBA00022741"/>
    </source>
</evidence>
<dbReference type="GO" id="GO:0004467">
    <property type="term" value="F:long-chain fatty acid-CoA ligase activity"/>
    <property type="evidence" value="ECO:0007669"/>
    <property type="project" value="UniProtKB-EC"/>
</dbReference>
<dbReference type="OrthoDB" id="1700726at2759"/>
<evidence type="ECO:0000256" key="1">
    <source>
        <dbReference type="ARBA" id="ARBA00006432"/>
    </source>
</evidence>
<evidence type="ECO:0000313" key="9">
    <source>
        <dbReference type="Proteomes" id="UP000187283"/>
    </source>
</evidence>
<dbReference type="PANTHER" id="PTHR43272:SF83">
    <property type="entry name" value="ACYL-COA SYNTHETASE LONG-CHAIN, ISOFORM J"/>
    <property type="match status" value="1"/>
</dbReference>
<comment type="catalytic activity">
    <reaction evidence="5">
        <text>a long-chain fatty acid + ATP + CoA = a long-chain fatty acyl-CoA + AMP + diphosphate</text>
        <dbReference type="Rhea" id="RHEA:15421"/>
        <dbReference type="ChEBI" id="CHEBI:30616"/>
        <dbReference type="ChEBI" id="CHEBI:33019"/>
        <dbReference type="ChEBI" id="CHEBI:57287"/>
        <dbReference type="ChEBI" id="CHEBI:57560"/>
        <dbReference type="ChEBI" id="CHEBI:83139"/>
        <dbReference type="ChEBI" id="CHEBI:456215"/>
        <dbReference type="EC" id="6.2.1.3"/>
    </reaction>
</comment>
<dbReference type="GO" id="GO:0005783">
    <property type="term" value="C:endoplasmic reticulum"/>
    <property type="evidence" value="ECO:0007669"/>
    <property type="project" value="TreeGrafter"/>
</dbReference>
<evidence type="ECO:0000256" key="2">
    <source>
        <dbReference type="ARBA" id="ARBA00022598"/>
    </source>
</evidence>
<protein>
    <submittedName>
        <fullName evidence="8">Long-chain-fatty-acid-CoA ligase 1</fullName>
    </submittedName>
</protein>
<keyword evidence="9" id="KW-1185">Reference proteome</keyword>
<feature type="region of interest" description="Disordered" evidence="6">
    <location>
        <begin position="281"/>
        <end position="313"/>
    </location>
</feature>
<dbReference type="STRING" id="133412.A0A1R1XIJ3"/>
<dbReference type="GO" id="GO:0005886">
    <property type="term" value="C:plasma membrane"/>
    <property type="evidence" value="ECO:0007669"/>
    <property type="project" value="TreeGrafter"/>
</dbReference>
<dbReference type="Proteomes" id="UP000187283">
    <property type="component" value="Unassembled WGS sequence"/>
</dbReference>
<evidence type="ECO:0000313" key="8">
    <source>
        <dbReference type="EMBL" id="OMJ14462.1"/>
    </source>
</evidence>
<dbReference type="InterPro" id="IPR020845">
    <property type="entry name" value="AMP-binding_CS"/>
</dbReference>
<dbReference type="GO" id="GO:0005524">
    <property type="term" value="F:ATP binding"/>
    <property type="evidence" value="ECO:0007669"/>
    <property type="project" value="UniProtKB-KW"/>
</dbReference>
<keyword evidence="4" id="KW-0067">ATP-binding</keyword>
<dbReference type="Pfam" id="PF00501">
    <property type="entry name" value="AMP-binding"/>
    <property type="match status" value="1"/>
</dbReference>
<accession>A0A1R1XIJ3</accession>
<keyword evidence="2 8" id="KW-0436">Ligase</keyword>
<dbReference type="SUPFAM" id="SSF56801">
    <property type="entry name" value="Acetyl-CoA synthetase-like"/>
    <property type="match status" value="1"/>
</dbReference>
<name>A0A1R1XIJ3_9FUNG</name>
<evidence type="ECO:0000256" key="5">
    <source>
        <dbReference type="ARBA" id="ARBA00036813"/>
    </source>
</evidence>
<comment type="similarity">
    <text evidence="1">Belongs to the ATP-dependent AMP-binding enzyme family.</text>
</comment>
<proteinExistence type="inferred from homology"/>
<dbReference type="GO" id="GO:0035336">
    <property type="term" value="P:long-chain fatty-acyl-CoA metabolic process"/>
    <property type="evidence" value="ECO:0007669"/>
    <property type="project" value="TreeGrafter"/>
</dbReference>
<keyword evidence="3" id="KW-0547">Nucleotide-binding</keyword>
<comment type="caution">
    <text evidence="8">The sequence shown here is derived from an EMBL/GenBank/DDBJ whole genome shotgun (WGS) entry which is preliminary data.</text>
</comment>
<dbReference type="GO" id="GO:0005811">
    <property type="term" value="C:lipid droplet"/>
    <property type="evidence" value="ECO:0007669"/>
    <property type="project" value="TreeGrafter"/>
</dbReference>
<evidence type="ECO:0000256" key="4">
    <source>
        <dbReference type="ARBA" id="ARBA00022840"/>
    </source>
</evidence>
<dbReference type="PANTHER" id="PTHR43272">
    <property type="entry name" value="LONG-CHAIN-FATTY-ACID--COA LIGASE"/>
    <property type="match status" value="1"/>
</dbReference>
<evidence type="ECO:0000256" key="6">
    <source>
        <dbReference type="SAM" id="MobiDB-lite"/>
    </source>
</evidence>
<feature type="domain" description="AMP-dependent synthetase/ligase" evidence="7">
    <location>
        <begin position="125"/>
        <end position="573"/>
    </location>
</feature>